<gene>
    <name evidence="2" type="ORF">M011DRAFT_481815</name>
</gene>
<keyword evidence="3" id="KW-1185">Reference proteome</keyword>
<feature type="compositionally biased region" description="Polar residues" evidence="1">
    <location>
        <begin position="638"/>
        <end position="656"/>
    </location>
</feature>
<dbReference type="Proteomes" id="UP000799440">
    <property type="component" value="Unassembled WGS sequence"/>
</dbReference>
<feature type="compositionally biased region" description="Low complexity" evidence="1">
    <location>
        <begin position="626"/>
        <end position="637"/>
    </location>
</feature>
<feature type="region of interest" description="Disordered" evidence="1">
    <location>
        <begin position="570"/>
        <end position="607"/>
    </location>
</feature>
<feature type="region of interest" description="Disordered" evidence="1">
    <location>
        <begin position="274"/>
        <end position="300"/>
    </location>
</feature>
<feature type="compositionally biased region" description="Low complexity" evidence="1">
    <location>
        <begin position="596"/>
        <end position="606"/>
    </location>
</feature>
<protein>
    <submittedName>
        <fullName evidence="2">Uncharacterized protein</fullName>
    </submittedName>
</protein>
<organism evidence="2 3">
    <name type="scientific">Sporormia fimetaria CBS 119925</name>
    <dbReference type="NCBI Taxonomy" id="1340428"/>
    <lineage>
        <taxon>Eukaryota</taxon>
        <taxon>Fungi</taxon>
        <taxon>Dikarya</taxon>
        <taxon>Ascomycota</taxon>
        <taxon>Pezizomycotina</taxon>
        <taxon>Dothideomycetes</taxon>
        <taxon>Pleosporomycetidae</taxon>
        <taxon>Pleosporales</taxon>
        <taxon>Sporormiaceae</taxon>
        <taxon>Sporormia</taxon>
    </lineage>
</organism>
<evidence type="ECO:0000313" key="3">
    <source>
        <dbReference type="Proteomes" id="UP000799440"/>
    </source>
</evidence>
<evidence type="ECO:0000256" key="1">
    <source>
        <dbReference type="SAM" id="MobiDB-lite"/>
    </source>
</evidence>
<reference evidence="2" key="1">
    <citation type="journal article" date="2020" name="Stud. Mycol.">
        <title>101 Dothideomycetes genomes: a test case for predicting lifestyles and emergence of pathogens.</title>
        <authorList>
            <person name="Haridas S."/>
            <person name="Albert R."/>
            <person name="Binder M."/>
            <person name="Bloem J."/>
            <person name="Labutti K."/>
            <person name="Salamov A."/>
            <person name="Andreopoulos B."/>
            <person name="Baker S."/>
            <person name="Barry K."/>
            <person name="Bills G."/>
            <person name="Bluhm B."/>
            <person name="Cannon C."/>
            <person name="Castanera R."/>
            <person name="Culley D."/>
            <person name="Daum C."/>
            <person name="Ezra D."/>
            <person name="Gonzalez J."/>
            <person name="Henrissat B."/>
            <person name="Kuo A."/>
            <person name="Liang C."/>
            <person name="Lipzen A."/>
            <person name="Lutzoni F."/>
            <person name="Magnuson J."/>
            <person name="Mondo S."/>
            <person name="Nolan M."/>
            <person name="Ohm R."/>
            <person name="Pangilinan J."/>
            <person name="Park H.-J."/>
            <person name="Ramirez L."/>
            <person name="Alfaro M."/>
            <person name="Sun H."/>
            <person name="Tritt A."/>
            <person name="Yoshinaga Y."/>
            <person name="Zwiers L.-H."/>
            <person name="Turgeon B."/>
            <person name="Goodwin S."/>
            <person name="Spatafora J."/>
            <person name="Crous P."/>
            <person name="Grigoriev I."/>
        </authorList>
    </citation>
    <scope>NUCLEOTIDE SEQUENCE</scope>
    <source>
        <strain evidence="2">CBS 119925</strain>
    </source>
</reference>
<dbReference type="EMBL" id="MU006611">
    <property type="protein sequence ID" value="KAF2742327.1"/>
    <property type="molecule type" value="Genomic_DNA"/>
</dbReference>
<proteinExistence type="predicted"/>
<accession>A0A6A6UZD6</accession>
<dbReference type="OrthoDB" id="3800972at2759"/>
<feature type="region of interest" description="Disordered" evidence="1">
    <location>
        <begin position="62"/>
        <end position="90"/>
    </location>
</feature>
<feature type="region of interest" description="Disordered" evidence="1">
    <location>
        <begin position="624"/>
        <end position="668"/>
    </location>
</feature>
<feature type="region of interest" description="Disordered" evidence="1">
    <location>
        <begin position="425"/>
        <end position="449"/>
    </location>
</feature>
<evidence type="ECO:0000313" key="2">
    <source>
        <dbReference type="EMBL" id="KAF2742327.1"/>
    </source>
</evidence>
<feature type="region of interest" description="Disordered" evidence="1">
    <location>
        <begin position="1"/>
        <end position="25"/>
    </location>
</feature>
<feature type="compositionally biased region" description="Basic residues" evidence="1">
    <location>
        <begin position="572"/>
        <end position="588"/>
    </location>
</feature>
<dbReference type="AlphaFoldDB" id="A0A6A6UZD6"/>
<name>A0A6A6UZD6_9PLEO</name>
<sequence length="1161" mass="126484">MDRTHNDPTHWGVFDISPAPSASSVQQVEEIPGYFSPLVPNPQDDGNRVQIRYPGEAATLPATYWPDRTQAPTAAGDGPQWNAGVSSNGQYANSRLHVPAHDTHTSNTPAVFRVPQQDPAAAQLVSSAMPLDEWDLGFRDVAVIAGLENPAWIGLTGVENRIDPMFMDGYDPLAQENQVLQAAPAPTQDDAMNPQRLDLLRHENSTVTAEDAQAPFSFDNAPGVDPIRESSAVETGEVDGLQVSEHFCGNEYVHVDAESEDDDDSDEEIDAEYEVNDNPEGQAGDQGELAGDPSEWGKRLGAHLGRQDSACCAVRSTPSATSAAGPQTVTGARLHQEEIGTDAFKRDVHPVQSCCPSEEVSLVPLGDHIPTIPEILTYFPRHTKWYEVSWRLRDNGWTGDATVEYILYTRDIDDKGALTSSTVSKQHGSSWESAHKAHRADTPSTGAEMNWEGAETKPWILYEPGRIDLTARPKPHRPVTDTRLIDLAEGVRRWPAGEDATVLTAAILLAIRTDEEVLLSDFQAYVQRNRRLRRIAAAQSHLTRAQLQARDKASAIRYLRKNHAGIDAFLGKKYKRKRQARTPHRAANMRHDDSSSDISSPKAPSSVATNDVLMSFEELFGDDVGQVPEQPQQPQQPGSSHNNQGGATQSFGQPSGQVVHGQGAGQPGGNVVDMNAIYVDLPDMDEILDLLDRAARNDDEADQEGADQLQGMNDAPAAQHLVPQAGPAAQLPDIQVAAPAAQLPVAQAAAAAAQLPSQRPPLPAVVQPPVAQSTAAAAAQPLAMQPAVESVSLPLFDQAVESPMALPGSVVDGSIDMQGAYPGFALVTNNGPTPLVIVTPPVGPYPTTSQWSNQLKQALEQELRRAAANRELDEPQILVARKRANEVVQISRGVTPYAWAYSRLLVYLGPDPQAVLAERVWWGLSHPLHSFSPSPHVDIRFMGAIPCTLVELLTFFPRHTIWREVSLRLFASGMGYDAMARFIYWSRHLADGMGVNATTIRTHGAHAWEFAKASQRHVRRATNPVSLAQDGHWDHIEAHGIRFAFGPGYSTERAQRNHPTEPLMHIHLAHLAHGVHVWPQGEDASFLTAAVRLANAQQLPVLLSQYVRFVRNTPSLSAMVRYTAAQLYIHDKAAAVRFGLANPEIATRMGGPPAGINYRRK</sequence>